<feature type="chain" id="PRO_5043878813" evidence="1">
    <location>
        <begin position="19"/>
        <end position="199"/>
    </location>
</feature>
<gene>
    <name evidence="2" type="ORF">Scaly_1401300</name>
</gene>
<name>A0AAW2PRV9_9LAMI</name>
<keyword evidence="1" id="KW-0732">Signal</keyword>
<reference evidence="2" key="1">
    <citation type="submission" date="2020-06" db="EMBL/GenBank/DDBJ databases">
        <authorList>
            <person name="Li T."/>
            <person name="Hu X."/>
            <person name="Zhang T."/>
            <person name="Song X."/>
            <person name="Zhang H."/>
            <person name="Dai N."/>
            <person name="Sheng W."/>
            <person name="Hou X."/>
            <person name="Wei L."/>
        </authorList>
    </citation>
    <scope>NUCLEOTIDE SEQUENCE</scope>
    <source>
        <strain evidence="2">KEN8</strain>
        <tissue evidence="2">Leaf</tissue>
    </source>
</reference>
<comment type="caution">
    <text evidence="2">The sequence shown here is derived from an EMBL/GenBank/DDBJ whole genome shotgun (WGS) entry which is preliminary data.</text>
</comment>
<protein>
    <submittedName>
        <fullName evidence="2">Mannan endo-1,4-beta-mannosidase 3</fullName>
    </submittedName>
</protein>
<evidence type="ECO:0000256" key="1">
    <source>
        <dbReference type="SAM" id="SignalP"/>
    </source>
</evidence>
<dbReference type="SUPFAM" id="SSF51445">
    <property type="entry name" value="(Trans)glycosidases"/>
    <property type="match status" value="1"/>
</dbReference>
<dbReference type="InterPro" id="IPR045053">
    <property type="entry name" value="MAN-like"/>
</dbReference>
<dbReference type="InterPro" id="IPR017853">
    <property type="entry name" value="GH"/>
</dbReference>
<dbReference type="PANTHER" id="PTHR31451">
    <property type="match status" value="1"/>
</dbReference>
<evidence type="ECO:0000313" key="2">
    <source>
        <dbReference type="EMBL" id="KAL0357156.1"/>
    </source>
</evidence>
<dbReference type="Gene3D" id="3.20.20.80">
    <property type="entry name" value="Glycosidases"/>
    <property type="match status" value="2"/>
</dbReference>
<sequence>MYFVRLRLLALDFVVSEAAKNKVRLIMSLVNNYQDFGGRSQHVDWARNAGVQTSSDDDFYTNVVVKQYYKNDVKAYQVGTNFIRSNLIKEIDFTTIHGYPDAWLSAQVDDAQMAFLRRWMTSDWTDSRTLLKKPMVFIEFDKSSKDPDSINKFYYKSTVTTNDSPRTQDEQATNGAFSYVLHFCFPLPIQKQKNLVKTT</sequence>
<organism evidence="2">
    <name type="scientific">Sesamum calycinum</name>
    <dbReference type="NCBI Taxonomy" id="2727403"/>
    <lineage>
        <taxon>Eukaryota</taxon>
        <taxon>Viridiplantae</taxon>
        <taxon>Streptophyta</taxon>
        <taxon>Embryophyta</taxon>
        <taxon>Tracheophyta</taxon>
        <taxon>Spermatophyta</taxon>
        <taxon>Magnoliopsida</taxon>
        <taxon>eudicotyledons</taxon>
        <taxon>Gunneridae</taxon>
        <taxon>Pentapetalae</taxon>
        <taxon>asterids</taxon>
        <taxon>lamiids</taxon>
        <taxon>Lamiales</taxon>
        <taxon>Pedaliaceae</taxon>
        <taxon>Sesamum</taxon>
    </lineage>
</organism>
<dbReference type="EMBL" id="JACGWM010000008">
    <property type="protein sequence ID" value="KAL0357156.1"/>
    <property type="molecule type" value="Genomic_DNA"/>
</dbReference>
<dbReference type="AlphaFoldDB" id="A0AAW2PRV9"/>
<dbReference type="GO" id="GO:0016985">
    <property type="term" value="F:mannan endo-1,4-beta-mannosidase activity"/>
    <property type="evidence" value="ECO:0007669"/>
    <property type="project" value="UniProtKB-EC"/>
</dbReference>
<proteinExistence type="predicted"/>
<feature type="signal peptide" evidence="1">
    <location>
        <begin position="1"/>
        <end position="18"/>
    </location>
</feature>
<reference evidence="2" key="2">
    <citation type="journal article" date="2024" name="Plant">
        <title>Genomic evolution and insights into agronomic trait innovations of Sesamum species.</title>
        <authorList>
            <person name="Miao H."/>
            <person name="Wang L."/>
            <person name="Qu L."/>
            <person name="Liu H."/>
            <person name="Sun Y."/>
            <person name="Le M."/>
            <person name="Wang Q."/>
            <person name="Wei S."/>
            <person name="Zheng Y."/>
            <person name="Lin W."/>
            <person name="Duan Y."/>
            <person name="Cao H."/>
            <person name="Xiong S."/>
            <person name="Wang X."/>
            <person name="Wei L."/>
            <person name="Li C."/>
            <person name="Ma Q."/>
            <person name="Ju M."/>
            <person name="Zhao R."/>
            <person name="Li G."/>
            <person name="Mu C."/>
            <person name="Tian Q."/>
            <person name="Mei H."/>
            <person name="Zhang T."/>
            <person name="Gao T."/>
            <person name="Zhang H."/>
        </authorList>
    </citation>
    <scope>NUCLEOTIDE SEQUENCE</scope>
    <source>
        <strain evidence="2">KEN8</strain>
    </source>
</reference>
<dbReference type="PANTHER" id="PTHR31451:SF53">
    <property type="entry name" value="MANNAN ENDO-1,4-BETA-MANNOSIDASE"/>
    <property type="match status" value="1"/>
</dbReference>
<accession>A0AAW2PRV9</accession>